<dbReference type="GO" id="GO:0016829">
    <property type="term" value="F:lyase activity"/>
    <property type="evidence" value="ECO:0007669"/>
    <property type="project" value="UniProtKB-KW"/>
</dbReference>
<comment type="pathway">
    <text evidence="1 10">Amino-acid biosynthesis; L-histidine biosynthesis; L-histidine from 5-phospho-alpha-D-ribose 1-diphosphate: step 5/9.</text>
</comment>
<dbReference type="SUPFAM" id="SSF52317">
    <property type="entry name" value="Class I glutamine amidotransferase-like"/>
    <property type="match status" value="1"/>
</dbReference>
<proteinExistence type="inferred from homology"/>
<dbReference type="Pfam" id="PF00117">
    <property type="entry name" value="GATase"/>
    <property type="match status" value="1"/>
</dbReference>
<sequence>MIGIIEYGSGNVSAIMNILKQRKIPHLLSGEPSELEKADRYILPGVGAFDPTMETLERSGLVDLLNEQVLERRKKVLGICVGMHLLAEGSEEGSRPGLGWIKGQVRRIDTSGLNRPPHLPHMGWNALEPAGHGALFDGIDAARGFYFLHSYYFDAADPGQVTARVNYGGAIPCAVENGNVFGMQFHPEKSHSNGMRLLQNFAELD</sequence>
<evidence type="ECO:0000256" key="8">
    <source>
        <dbReference type="ARBA" id="ARBA00047838"/>
    </source>
</evidence>
<gene>
    <name evidence="10" type="primary">hisH</name>
    <name evidence="11" type="ORF">BV394_16175</name>
</gene>
<feature type="active site" evidence="10">
    <location>
        <position position="188"/>
    </location>
</feature>
<dbReference type="PROSITE" id="PS51273">
    <property type="entry name" value="GATASE_TYPE_1"/>
    <property type="match status" value="1"/>
</dbReference>
<organism evidence="11">
    <name type="scientific">Brevirhabdus pacifica</name>
    <dbReference type="NCBI Taxonomy" id="1267768"/>
    <lineage>
        <taxon>Bacteria</taxon>
        <taxon>Pseudomonadati</taxon>
        <taxon>Pseudomonadota</taxon>
        <taxon>Alphaproteobacteria</taxon>
        <taxon>Rhodobacterales</taxon>
        <taxon>Paracoccaceae</taxon>
        <taxon>Brevirhabdus</taxon>
    </lineage>
</organism>
<evidence type="ECO:0000256" key="2">
    <source>
        <dbReference type="ARBA" id="ARBA00011152"/>
    </source>
</evidence>
<evidence type="ECO:0000256" key="9">
    <source>
        <dbReference type="ARBA" id="ARBA00049534"/>
    </source>
</evidence>
<accession>A0A1P8QYJ0</accession>
<keyword evidence="5 10" id="KW-0315">Glutamine amidotransferase</keyword>
<name>A0A1P8QYJ0_9RHOB</name>
<comment type="catalytic activity">
    <reaction evidence="9 10">
        <text>L-glutamine + H2O = L-glutamate + NH4(+)</text>
        <dbReference type="Rhea" id="RHEA:15889"/>
        <dbReference type="ChEBI" id="CHEBI:15377"/>
        <dbReference type="ChEBI" id="CHEBI:28938"/>
        <dbReference type="ChEBI" id="CHEBI:29985"/>
        <dbReference type="ChEBI" id="CHEBI:58359"/>
        <dbReference type="EC" id="3.5.1.2"/>
    </reaction>
</comment>
<protein>
    <recommendedName>
        <fullName evidence="10">Imidazole glycerol phosphate synthase subunit HisH</fullName>
        <ecNumber evidence="10">4.3.2.10</ecNumber>
    </recommendedName>
    <alternativeName>
        <fullName evidence="10">IGP synthase glutaminase subunit</fullName>
        <ecNumber evidence="10">3.5.1.2</ecNumber>
    </alternativeName>
    <alternativeName>
        <fullName evidence="10">IGP synthase subunit HisH</fullName>
    </alternativeName>
    <alternativeName>
        <fullName evidence="10">ImGP synthase subunit HisH</fullName>
        <shortName evidence="10">IGPS subunit HisH</shortName>
    </alternativeName>
</protein>
<dbReference type="NCBIfam" id="TIGR01855">
    <property type="entry name" value="IMP_synth_hisH"/>
    <property type="match status" value="1"/>
</dbReference>
<accession>A0A2M9D469</accession>
<dbReference type="PIRSF" id="PIRSF000495">
    <property type="entry name" value="Amidotransf_hisH"/>
    <property type="match status" value="1"/>
</dbReference>
<dbReference type="Gene3D" id="3.40.50.880">
    <property type="match status" value="1"/>
</dbReference>
<dbReference type="EC" id="4.3.2.10" evidence="10"/>
<dbReference type="EC" id="3.5.1.2" evidence="10"/>
<dbReference type="GO" id="GO:0000107">
    <property type="term" value="F:imidazoleglycerol-phosphate synthase activity"/>
    <property type="evidence" value="ECO:0007669"/>
    <property type="project" value="UniProtKB-UniRule"/>
</dbReference>
<evidence type="ECO:0000256" key="4">
    <source>
        <dbReference type="ARBA" id="ARBA00022801"/>
    </source>
</evidence>
<keyword evidence="10" id="KW-0963">Cytoplasm</keyword>
<feature type="active site" evidence="10">
    <location>
        <position position="186"/>
    </location>
</feature>
<evidence type="ECO:0000256" key="6">
    <source>
        <dbReference type="ARBA" id="ARBA00023102"/>
    </source>
</evidence>
<dbReference type="EMBL" id="CP019127">
    <property type="protein sequence ID" value="APX91425.1"/>
    <property type="molecule type" value="Genomic_DNA"/>
</dbReference>
<dbReference type="OrthoDB" id="9807137at2"/>
<dbReference type="HAMAP" id="MF_00278">
    <property type="entry name" value="HisH"/>
    <property type="match status" value="1"/>
</dbReference>
<evidence type="ECO:0000256" key="5">
    <source>
        <dbReference type="ARBA" id="ARBA00022962"/>
    </source>
</evidence>
<dbReference type="InterPro" id="IPR010139">
    <property type="entry name" value="Imidazole-glycPsynth_HisH"/>
</dbReference>
<dbReference type="UniPathway" id="UPA00031">
    <property type="reaction ID" value="UER00010"/>
</dbReference>
<dbReference type="RefSeq" id="WP_076981348.1">
    <property type="nucleotide sequence ID" value="NZ_CP019127.1"/>
</dbReference>
<evidence type="ECO:0000313" key="11">
    <source>
        <dbReference type="EMBL" id="APX91425.1"/>
    </source>
</evidence>
<dbReference type="GO" id="GO:0005737">
    <property type="term" value="C:cytoplasm"/>
    <property type="evidence" value="ECO:0007669"/>
    <property type="project" value="UniProtKB-SubCell"/>
</dbReference>
<keyword evidence="3 10" id="KW-0028">Amino-acid biosynthesis</keyword>
<evidence type="ECO:0000256" key="7">
    <source>
        <dbReference type="ARBA" id="ARBA00023239"/>
    </source>
</evidence>
<dbReference type="AlphaFoldDB" id="A0A1P8QYJ0"/>
<comment type="function">
    <text evidence="10">IGPS catalyzes the conversion of PRFAR and glutamine to IGP, AICAR and glutamate. The HisH subunit catalyzes the hydrolysis of glutamine to glutamate and ammonia as part of the synthesis of IGP and AICAR. The resulting ammonia molecule is channeled to the active site of HisF.</text>
</comment>
<evidence type="ECO:0000256" key="3">
    <source>
        <dbReference type="ARBA" id="ARBA00022605"/>
    </source>
</evidence>
<dbReference type="GO" id="GO:0004359">
    <property type="term" value="F:glutaminase activity"/>
    <property type="evidence" value="ECO:0007669"/>
    <property type="project" value="UniProtKB-EC"/>
</dbReference>
<dbReference type="GO" id="GO:0000105">
    <property type="term" value="P:L-histidine biosynthetic process"/>
    <property type="evidence" value="ECO:0007669"/>
    <property type="project" value="UniProtKB-UniRule"/>
</dbReference>
<dbReference type="InterPro" id="IPR017926">
    <property type="entry name" value="GATASE"/>
</dbReference>
<dbReference type="InterPro" id="IPR029062">
    <property type="entry name" value="Class_I_gatase-like"/>
</dbReference>
<dbReference type="PANTHER" id="PTHR42701:SF1">
    <property type="entry name" value="IMIDAZOLE GLYCEROL PHOSPHATE SYNTHASE SUBUNIT HISH"/>
    <property type="match status" value="1"/>
</dbReference>
<dbReference type="CDD" id="cd01748">
    <property type="entry name" value="GATase1_IGP_Synthase"/>
    <property type="match status" value="1"/>
</dbReference>
<keyword evidence="11" id="KW-0614">Plasmid</keyword>
<keyword evidence="7 10" id="KW-0456">Lyase</keyword>
<geneLocation type="plasmid" evidence="11">
    <name>unnamed</name>
</geneLocation>
<evidence type="ECO:0000256" key="10">
    <source>
        <dbReference type="HAMAP-Rule" id="MF_00278"/>
    </source>
</evidence>
<keyword evidence="6 10" id="KW-0368">Histidine biosynthesis</keyword>
<dbReference type="PANTHER" id="PTHR42701">
    <property type="entry name" value="IMIDAZOLE GLYCEROL PHOSPHATE SYNTHASE SUBUNIT HISH"/>
    <property type="match status" value="1"/>
</dbReference>
<comment type="subcellular location">
    <subcellularLocation>
        <location evidence="10">Cytoplasm</location>
    </subcellularLocation>
</comment>
<reference evidence="11" key="1">
    <citation type="submission" date="2017-01" db="EMBL/GenBank/DDBJ databases">
        <title>Genomic analysis of Xuhuaishuia manganoxidans DY6-4.</title>
        <authorList>
            <person name="Wang X."/>
        </authorList>
    </citation>
    <scope>NUCLEOTIDE SEQUENCE</scope>
    <source>
        <strain evidence="11">DY6-4</strain>
        <plasmid evidence="11">unnamed</plasmid>
    </source>
</reference>
<keyword evidence="4 10" id="KW-0378">Hydrolase</keyword>
<evidence type="ECO:0000256" key="1">
    <source>
        <dbReference type="ARBA" id="ARBA00005091"/>
    </source>
</evidence>
<comment type="catalytic activity">
    <reaction evidence="8 10">
        <text>5-[(5-phospho-1-deoxy-D-ribulos-1-ylimino)methylamino]-1-(5-phospho-beta-D-ribosyl)imidazole-4-carboxamide + L-glutamine = D-erythro-1-(imidazol-4-yl)glycerol 3-phosphate + 5-amino-1-(5-phospho-beta-D-ribosyl)imidazole-4-carboxamide + L-glutamate + H(+)</text>
        <dbReference type="Rhea" id="RHEA:24793"/>
        <dbReference type="ChEBI" id="CHEBI:15378"/>
        <dbReference type="ChEBI" id="CHEBI:29985"/>
        <dbReference type="ChEBI" id="CHEBI:58278"/>
        <dbReference type="ChEBI" id="CHEBI:58359"/>
        <dbReference type="ChEBI" id="CHEBI:58475"/>
        <dbReference type="ChEBI" id="CHEBI:58525"/>
        <dbReference type="EC" id="4.3.2.10"/>
    </reaction>
</comment>
<comment type="subunit">
    <text evidence="2 10">Heterodimer of HisH and HisF.</text>
</comment>
<feature type="active site" description="Nucleophile" evidence="10">
    <location>
        <position position="80"/>
    </location>
</feature>